<protein>
    <recommendedName>
        <fullName evidence="3">Regulatory protein</fullName>
    </recommendedName>
</protein>
<evidence type="ECO:0000313" key="2">
    <source>
        <dbReference type="Proteomes" id="UP001589703"/>
    </source>
</evidence>
<keyword evidence="2" id="KW-1185">Reference proteome</keyword>
<accession>A0ABV5VMX3</accession>
<reference evidence="1 2" key="1">
    <citation type="submission" date="2024-09" db="EMBL/GenBank/DDBJ databases">
        <authorList>
            <person name="Sun Q."/>
            <person name="Mori K."/>
        </authorList>
    </citation>
    <scope>NUCLEOTIDE SEQUENCE [LARGE SCALE GENOMIC DNA]</scope>
    <source>
        <strain evidence="1 2">JCM 10918</strain>
    </source>
</reference>
<sequence length="92" mass="9868">MRVIPVDTSNAALMLGAVRPKVKDRQTGEIAVDRDSGTPLVLADVMFVLDGRAEMITVTVPETGISWESVFNGQSRHGIAYRATAVNAKAAR</sequence>
<gene>
    <name evidence="1" type="ORF">ACFFRO_29340</name>
</gene>
<evidence type="ECO:0008006" key="3">
    <source>
        <dbReference type="Google" id="ProtNLM"/>
    </source>
</evidence>
<dbReference type="EMBL" id="JBHMAR010000075">
    <property type="protein sequence ID" value="MFB9739171.1"/>
    <property type="molecule type" value="Genomic_DNA"/>
</dbReference>
<proteinExistence type="predicted"/>
<dbReference type="Proteomes" id="UP001589703">
    <property type="component" value="Unassembled WGS sequence"/>
</dbReference>
<name>A0ABV5VMX3_9ACTN</name>
<dbReference type="RefSeq" id="WP_247472990.1">
    <property type="nucleotide sequence ID" value="NZ_JBHMAR010000075.1"/>
</dbReference>
<organism evidence="1 2">
    <name type="scientific">Streptomyces thermocoprophilus</name>
    <dbReference type="NCBI Taxonomy" id="78356"/>
    <lineage>
        <taxon>Bacteria</taxon>
        <taxon>Bacillati</taxon>
        <taxon>Actinomycetota</taxon>
        <taxon>Actinomycetes</taxon>
        <taxon>Kitasatosporales</taxon>
        <taxon>Streptomycetaceae</taxon>
        <taxon>Streptomyces</taxon>
    </lineage>
</organism>
<evidence type="ECO:0000313" key="1">
    <source>
        <dbReference type="EMBL" id="MFB9739171.1"/>
    </source>
</evidence>
<comment type="caution">
    <text evidence="1">The sequence shown here is derived from an EMBL/GenBank/DDBJ whole genome shotgun (WGS) entry which is preliminary data.</text>
</comment>